<dbReference type="Pfam" id="PF01464">
    <property type="entry name" value="SLT"/>
    <property type="match status" value="1"/>
</dbReference>
<dbReference type="RefSeq" id="WP_115692109.1">
    <property type="nucleotide sequence ID" value="NZ_CP031417.1"/>
</dbReference>
<accession>A0A345ZXT3</accession>
<proteinExistence type="inferred from homology"/>
<dbReference type="Gene3D" id="1.10.530.10">
    <property type="match status" value="1"/>
</dbReference>
<reference evidence="3 4" key="1">
    <citation type="submission" date="2018-07" db="EMBL/GenBank/DDBJ databases">
        <authorList>
            <person name="Quirk P.G."/>
            <person name="Krulwich T.A."/>
        </authorList>
    </citation>
    <scope>NUCLEOTIDE SEQUENCE [LARGE SCALE GENOMIC DNA]</scope>
    <source>
        <strain evidence="3 4">CC-BB4</strain>
    </source>
</reference>
<sequence length="161" mass="17687">MARAARAHGVPLGVLYAVGLSETGHKGFLHPYSLNIDGRSVRAGNLREAIAQFREAKSKGAKFIDIGCMQVNHHFHGEHFAGVEAMFDPARNVDYAARFLKELRAREGSWTMAIARYNAGPNNTVAQRRYICSVIGSLAASGFGAWTDRARAYCGERTSMR</sequence>
<evidence type="ECO:0000313" key="4">
    <source>
        <dbReference type="Proteomes" id="UP000254889"/>
    </source>
</evidence>
<protein>
    <submittedName>
        <fullName evidence="3">Lytic transglycosylase domain-containing protein</fullName>
    </submittedName>
</protein>
<dbReference type="KEGG" id="ptaw:DW352_15085"/>
<dbReference type="SUPFAM" id="SSF53955">
    <property type="entry name" value="Lysozyme-like"/>
    <property type="match status" value="1"/>
</dbReference>
<evidence type="ECO:0000259" key="2">
    <source>
        <dbReference type="Pfam" id="PF01464"/>
    </source>
</evidence>
<name>A0A345ZXT3_9HYPH</name>
<dbReference type="InterPro" id="IPR008258">
    <property type="entry name" value="Transglycosylase_SLT_dom_1"/>
</dbReference>
<organism evidence="3 4">
    <name type="scientific">Pseudolabrys taiwanensis</name>
    <dbReference type="NCBI Taxonomy" id="331696"/>
    <lineage>
        <taxon>Bacteria</taxon>
        <taxon>Pseudomonadati</taxon>
        <taxon>Pseudomonadota</taxon>
        <taxon>Alphaproteobacteria</taxon>
        <taxon>Hyphomicrobiales</taxon>
        <taxon>Xanthobacteraceae</taxon>
        <taxon>Pseudolabrys</taxon>
    </lineage>
</organism>
<comment type="similarity">
    <text evidence="1">Belongs to the virb1 family.</text>
</comment>
<feature type="domain" description="Transglycosylase SLT" evidence="2">
    <location>
        <begin position="56"/>
        <end position="127"/>
    </location>
</feature>
<evidence type="ECO:0000256" key="1">
    <source>
        <dbReference type="ARBA" id="ARBA00009387"/>
    </source>
</evidence>
<evidence type="ECO:0000313" key="3">
    <source>
        <dbReference type="EMBL" id="AXK81730.1"/>
    </source>
</evidence>
<gene>
    <name evidence="3" type="ORF">DW352_15085</name>
</gene>
<dbReference type="AlphaFoldDB" id="A0A345ZXT3"/>
<keyword evidence="4" id="KW-1185">Reference proteome</keyword>
<dbReference type="OrthoDB" id="5945995at2"/>
<dbReference type="Proteomes" id="UP000254889">
    <property type="component" value="Chromosome"/>
</dbReference>
<dbReference type="InterPro" id="IPR023346">
    <property type="entry name" value="Lysozyme-like_dom_sf"/>
</dbReference>
<dbReference type="EMBL" id="CP031417">
    <property type="protein sequence ID" value="AXK81730.1"/>
    <property type="molecule type" value="Genomic_DNA"/>
</dbReference>